<evidence type="ECO:0000313" key="10">
    <source>
        <dbReference type="RefSeq" id="XP_026287092.1"/>
    </source>
</evidence>
<evidence type="ECO:0000256" key="3">
    <source>
        <dbReference type="ARBA" id="ARBA00023125"/>
    </source>
</evidence>
<dbReference type="Pfam" id="PF00046">
    <property type="entry name" value="Homeodomain"/>
    <property type="match status" value="1"/>
</dbReference>
<dbReference type="InterPro" id="IPR001356">
    <property type="entry name" value="HD"/>
</dbReference>
<feature type="region of interest" description="Disordered" evidence="8">
    <location>
        <begin position="151"/>
        <end position="196"/>
    </location>
</feature>
<gene>
    <name evidence="10" type="primary">LOC113212560</name>
</gene>
<dbReference type="AlphaFoldDB" id="A0A6J1T1H8"/>
<name>A0A6J1T1H8_FRAOC</name>
<dbReference type="KEGG" id="foc:113212560"/>
<evidence type="ECO:0000256" key="8">
    <source>
        <dbReference type="SAM" id="MobiDB-lite"/>
    </source>
</evidence>
<dbReference type="FunFam" id="1.10.10.60:FF:000102">
    <property type="entry name" value="Aristaless related homeobox"/>
    <property type="match status" value="1"/>
</dbReference>
<dbReference type="RefSeq" id="XP_026287092.1">
    <property type="nucleotide sequence ID" value="XM_026431307.2"/>
</dbReference>
<dbReference type="GO" id="GO:0000977">
    <property type="term" value="F:RNA polymerase II transcription regulatory region sequence-specific DNA binding"/>
    <property type="evidence" value="ECO:0007669"/>
    <property type="project" value="TreeGrafter"/>
</dbReference>
<dbReference type="InterPro" id="IPR009057">
    <property type="entry name" value="Homeodomain-like_sf"/>
</dbReference>
<feature type="compositionally biased region" description="Gly residues" evidence="8">
    <location>
        <begin position="8"/>
        <end position="22"/>
    </location>
</feature>
<keyword evidence="3 6" id="KW-0238">DNA-binding</keyword>
<dbReference type="OrthoDB" id="6159439at2759"/>
<keyword evidence="9" id="KW-1185">Reference proteome</keyword>
<proteinExistence type="predicted"/>
<feature type="compositionally biased region" description="Basic residues" evidence="8">
    <location>
        <begin position="255"/>
        <end position="271"/>
    </location>
</feature>
<feature type="compositionally biased region" description="Low complexity" evidence="8">
    <location>
        <begin position="159"/>
        <end position="172"/>
    </location>
</feature>
<feature type="region of interest" description="Disordered" evidence="8">
    <location>
        <begin position="1"/>
        <end position="22"/>
    </location>
</feature>
<dbReference type="PANTHER" id="PTHR24329:SF543">
    <property type="entry name" value="FI01017P-RELATED"/>
    <property type="match status" value="1"/>
</dbReference>
<sequence length="433" mass="45149">MSVTAVAGGSGGHVGSGDLGGGAGDLESDLSGGEYRIRFAGNLGPLDALEPALPPAPAPSPAPLHAVPHAAVHAAGSQYSITGLLQSLGDCGLGGLGGTLSATLGSLGGLGALVQPEQVIGQQSVAFSKLGYNDSVYAAPMCGPVAVGPGQGLAAAEAPPSSLGFSPLSSPALPTPHDGGGGGSSGPGKRKQRRYRTTFSSAQLDELERAFHKTHYPDVFFREELALRIDLTEARVQVWFQNRRAKWRKQEKLAVKQHHNHHHHHHHHHHQQQQDQDQHGEHLHHHQHVEEHQHHHHHQLQVPEVAHMSLPVSVSPTSSPVPVMADGGPMLGSAAMGLVAPLGSLGQLGPLHSDPSPVPGMGLFLGMEWGGCTGFASYPVSHDSDLGRLKSSPEPAGHDQGHDGHDQQQAGTEQQPGAHGGARLGMQLGNGNE</sequence>
<dbReference type="CDD" id="cd00086">
    <property type="entry name" value="homeodomain"/>
    <property type="match status" value="1"/>
</dbReference>
<dbReference type="InterPro" id="IPR017970">
    <property type="entry name" value="Homeobox_CS"/>
</dbReference>
<feature type="region of interest" description="Disordered" evidence="8">
    <location>
        <begin position="385"/>
        <end position="433"/>
    </location>
</feature>
<feature type="DNA-binding region" description="Homeobox" evidence="6">
    <location>
        <begin position="192"/>
        <end position="251"/>
    </location>
</feature>
<evidence type="ECO:0000256" key="7">
    <source>
        <dbReference type="RuleBase" id="RU000682"/>
    </source>
</evidence>
<evidence type="ECO:0000256" key="1">
    <source>
        <dbReference type="ARBA" id="ARBA00004123"/>
    </source>
</evidence>
<keyword evidence="4 6" id="KW-0371">Homeobox</keyword>
<dbReference type="PROSITE" id="PS00027">
    <property type="entry name" value="HOMEOBOX_1"/>
    <property type="match status" value="1"/>
</dbReference>
<evidence type="ECO:0000313" key="9">
    <source>
        <dbReference type="Proteomes" id="UP000504606"/>
    </source>
</evidence>
<comment type="subcellular location">
    <subcellularLocation>
        <location evidence="1 6 7">Nucleus</location>
    </subcellularLocation>
</comment>
<dbReference type="Proteomes" id="UP000504606">
    <property type="component" value="Unplaced"/>
</dbReference>
<evidence type="ECO:0000256" key="5">
    <source>
        <dbReference type="ARBA" id="ARBA00023242"/>
    </source>
</evidence>
<dbReference type="PROSITE" id="PS50071">
    <property type="entry name" value="HOMEOBOX_2"/>
    <property type="match status" value="1"/>
</dbReference>
<evidence type="ECO:0000256" key="6">
    <source>
        <dbReference type="PROSITE-ProRule" id="PRU00108"/>
    </source>
</evidence>
<dbReference type="SMART" id="SM00389">
    <property type="entry name" value="HOX"/>
    <property type="match status" value="1"/>
</dbReference>
<feature type="compositionally biased region" description="Basic and acidic residues" evidence="8">
    <location>
        <begin position="396"/>
        <end position="406"/>
    </location>
</feature>
<dbReference type="SUPFAM" id="SSF46689">
    <property type="entry name" value="Homeodomain-like"/>
    <property type="match status" value="1"/>
</dbReference>
<protein>
    <submittedName>
        <fullName evidence="10">Homeobox protein aristaless-like 4</fullName>
    </submittedName>
</protein>
<dbReference type="InterPro" id="IPR050649">
    <property type="entry name" value="Paired_Homeobox_TFs"/>
</dbReference>
<evidence type="ECO:0000256" key="2">
    <source>
        <dbReference type="ARBA" id="ARBA00022473"/>
    </source>
</evidence>
<dbReference type="GO" id="GO:0000981">
    <property type="term" value="F:DNA-binding transcription factor activity, RNA polymerase II-specific"/>
    <property type="evidence" value="ECO:0007669"/>
    <property type="project" value="InterPro"/>
</dbReference>
<feature type="region of interest" description="Disordered" evidence="8">
    <location>
        <begin position="254"/>
        <end position="300"/>
    </location>
</feature>
<dbReference type="GeneID" id="113212560"/>
<accession>A0A6J1T1H8</accession>
<keyword evidence="2" id="KW-0217">Developmental protein</keyword>
<reference evidence="10" key="1">
    <citation type="submission" date="2025-08" db="UniProtKB">
        <authorList>
            <consortium name="RefSeq"/>
        </authorList>
    </citation>
    <scope>IDENTIFICATION</scope>
    <source>
        <tissue evidence="10">Whole organism</tissue>
    </source>
</reference>
<dbReference type="GO" id="GO:0005634">
    <property type="term" value="C:nucleus"/>
    <property type="evidence" value="ECO:0007669"/>
    <property type="project" value="UniProtKB-SubCell"/>
</dbReference>
<evidence type="ECO:0000256" key="4">
    <source>
        <dbReference type="ARBA" id="ARBA00023155"/>
    </source>
</evidence>
<dbReference type="Gene3D" id="1.10.10.60">
    <property type="entry name" value="Homeodomain-like"/>
    <property type="match status" value="1"/>
</dbReference>
<keyword evidence="5 6" id="KW-0539">Nucleus</keyword>
<organism evidence="9 10">
    <name type="scientific">Frankliniella occidentalis</name>
    <name type="common">Western flower thrips</name>
    <name type="synonym">Euthrips occidentalis</name>
    <dbReference type="NCBI Taxonomy" id="133901"/>
    <lineage>
        <taxon>Eukaryota</taxon>
        <taxon>Metazoa</taxon>
        <taxon>Ecdysozoa</taxon>
        <taxon>Arthropoda</taxon>
        <taxon>Hexapoda</taxon>
        <taxon>Insecta</taxon>
        <taxon>Pterygota</taxon>
        <taxon>Neoptera</taxon>
        <taxon>Paraneoptera</taxon>
        <taxon>Thysanoptera</taxon>
        <taxon>Terebrantia</taxon>
        <taxon>Thripoidea</taxon>
        <taxon>Thripidae</taxon>
        <taxon>Frankliniella</taxon>
    </lineage>
</organism>
<dbReference type="PANTHER" id="PTHR24329">
    <property type="entry name" value="HOMEOBOX PROTEIN ARISTALESS"/>
    <property type="match status" value="1"/>
</dbReference>